<dbReference type="CDD" id="cd00093">
    <property type="entry name" value="HTH_XRE"/>
    <property type="match status" value="1"/>
</dbReference>
<dbReference type="AlphaFoldDB" id="A0A0U5BS15"/>
<evidence type="ECO:0000259" key="1">
    <source>
        <dbReference type="PROSITE" id="PS50943"/>
    </source>
</evidence>
<dbReference type="PROSITE" id="PS50943">
    <property type="entry name" value="HTH_CROC1"/>
    <property type="match status" value="1"/>
</dbReference>
<reference evidence="2 3" key="2">
    <citation type="submission" date="2016-01" db="EMBL/GenBank/DDBJ databases">
        <title>Microcella alkaliphila JAM AC0309 whole genome shotgun sequence.</title>
        <authorList>
            <person name="Kurata A."/>
            <person name="Hirose Y."/>
            <person name="Kishimoto N."/>
            <person name="Kobayashi T."/>
        </authorList>
    </citation>
    <scope>NUCLEOTIDE SEQUENCE [LARGE SCALE GENOMIC DNA]</scope>
    <source>
        <strain evidence="2 3">JAM AC0309</strain>
    </source>
</reference>
<dbReference type="Proteomes" id="UP000218965">
    <property type="component" value="Chromosome"/>
</dbReference>
<evidence type="ECO:0000313" key="2">
    <source>
        <dbReference type="EMBL" id="BAU33516.1"/>
    </source>
</evidence>
<feature type="domain" description="HTH cro/C1-type" evidence="1">
    <location>
        <begin position="13"/>
        <end position="67"/>
    </location>
</feature>
<dbReference type="GO" id="GO:0003677">
    <property type="term" value="F:DNA binding"/>
    <property type="evidence" value="ECO:0007669"/>
    <property type="project" value="InterPro"/>
</dbReference>
<dbReference type="SUPFAM" id="SSF47413">
    <property type="entry name" value="lambda repressor-like DNA-binding domains"/>
    <property type="match status" value="1"/>
</dbReference>
<dbReference type="Pfam" id="PF13560">
    <property type="entry name" value="HTH_31"/>
    <property type="match status" value="1"/>
</dbReference>
<dbReference type="SMART" id="SM00530">
    <property type="entry name" value="HTH_XRE"/>
    <property type="match status" value="1"/>
</dbReference>
<dbReference type="InterPro" id="IPR010982">
    <property type="entry name" value="Lambda_DNA-bd_dom_sf"/>
</dbReference>
<accession>A0A0U5BS15</accession>
<organism evidence="2 3">
    <name type="scientific">Microcella alkaliphila</name>
    <dbReference type="NCBI Taxonomy" id="279828"/>
    <lineage>
        <taxon>Bacteria</taxon>
        <taxon>Bacillati</taxon>
        <taxon>Actinomycetota</taxon>
        <taxon>Actinomycetes</taxon>
        <taxon>Micrococcales</taxon>
        <taxon>Microbacteriaceae</taxon>
        <taxon>Microcella</taxon>
    </lineage>
</organism>
<evidence type="ECO:0000313" key="3">
    <source>
        <dbReference type="Proteomes" id="UP000218965"/>
    </source>
</evidence>
<gene>
    <name evidence="2" type="ORF">MalAC0309_2685</name>
</gene>
<dbReference type="InterPro" id="IPR001387">
    <property type="entry name" value="Cro/C1-type_HTH"/>
</dbReference>
<name>A0A0U5BS15_9MICO</name>
<reference evidence="3" key="1">
    <citation type="submission" date="2015-12" db="EMBL/GenBank/DDBJ databases">
        <authorList>
            <person name="Shamseldin A."/>
            <person name="Moawad H."/>
            <person name="Abd El-Rahim W.M."/>
            <person name="Sadowsky M.J."/>
        </authorList>
    </citation>
    <scope>NUCLEOTIDE SEQUENCE [LARGE SCALE GENOMIC DNA]</scope>
    <source>
        <strain evidence="3">JAM AC0309</strain>
    </source>
</reference>
<sequence>MIVTRESDIGEVVRRRRLALGLSQTQLAEQAATTRQWVSRLEQGRGDVTVSRLLAILDVLGLTTDVSPPRSAAPSASAAQSMIDPSILDALRRLPEGT</sequence>
<dbReference type="KEGG" id="malk:MalAC0309_2685"/>
<protein>
    <submittedName>
        <fullName evidence="2">Transcriptional regulator, XRE family</fullName>
    </submittedName>
</protein>
<dbReference type="EMBL" id="AP017315">
    <property type="protein sequence ID" value="BAU33516.1"/>
    <property type="molecule type" value="Genomic_DNA"/>
</dbReference>
<dbReference type="Gene3D" id="1.10.260.40">
    <property type="entry name" value="lambda repressor-like DNA-binding domains"/>
    <property type="match status" value="1"/>
</dbReference>
<proteinExistence type="predicted"/>